<dbReference type="PANTHER" id="PTHR43790:SF3">
    <property type="entry name" value="D-ALLOSE IMPORT ATP-BINDING PROTEIN ALSA-RELATED"/>
    <property type="match status" value="1"/>
</dbReference>
<dbReference type="PANTHER" id="PTHR43790">
    <property type="entry name" value="CARBOHYDRATE TRANSPORT ATP-BINDING PROTEIN MG119-RELATED"/>
    <property type="match status" value="1"/>
</dbReference>
<keyword evidence="8" id="KW-0472">Membrane</keyword>
<dbReference type="GO" id="GO:0005524">
    <property type="term" value="F:ATP binding"/>
    <property type="evidence" value="ECO:0007669"/>
    <property type="project" value="UniProtKB-KW"/>
</dbReference>
<evidence type="ECO:0000313" key="10">
    <source>
        <dbReference type="EMBL" id="MCD2493742.1"/>
    </source>
</evidence>
<keyword evidence="2" id="KW-1003">Cell membrane</keyword>
<dbReference type="PROSITE" id="PS50893">
    <property type="entry name" value="ABC_TRANSPORTER_2"/>
    <property type="match status" value="2"/>
</dbReference>
<evidence type="ECO:0000313" key="11">
    <source>
        <dbReference type="Proteomes" id="UP001299265"/>
    </source>
</evidence>
<gene>
    <name evidence="10" type="ORF">LQE92_14120</name>
</gene>
<evidence type="ECO:0000256" key="8">
    <source>
        <dbReference type="ARBA" id="ARBA00023136"/>
    </source>
</evidence>
<evidence type="ECO:0000256" key="3">
    <source>
        <dbReference type="ARBA" id="ARBA00022597"/>
    </source>
</evidence>
<accession>A0AAP2RK77</accession>
<dbReference type="RefSeq" id="WP_231063584.1">
    <property type="nucleotide sequence ID" value="NZ_JAJNOR010000011.1"/>
</dbReference>
<dbReference type="EMBL" id="JAJNOR010000011">
    <property type="protein sequence ID" value="MCD2493742.1"/>
    <property type="molecule type" value="Genomic_DNA"/>
</dbReference>
<evidence type="ECO:0000256" key="4">
    <source>
        <dbReference type="ARBA" id="ARBA00022737"/>
    </source>
</evidence>
<comment type="caution">
    <text evidence="10">The sequence shown here is derived from an EMBL/GenBank/DDBJ whole genome shotgun (WGS) entry which is preliminary data.</text>
</comment>
<dbReference type="CDD" id="cd03215">
    <property type="entry name" value="ABC_Carb_Monos_II"/>
    <property type="match status" value="1"/>
</dbReference>
<dbReference type="GO" id="GO:0016887">
    <property type="term" value="F:ATP hydrolysis activity"/>
    <property type="evidence" value="ECO:0007669"/>
    <property type="project" value="InterPro"/>
</dbReference>
<name>A0AAP2RK77_9FIRM</name>
<protein>
    <submittedName>
        <fullName evidence="10">Sugar ABC transporter ATP-binding protein</fullName>
    </submittedName>
</protein>
<organism evidence="10 11">
    <name type="scientific">Lientehia hominis</name>
    <dbReference type="NCBI Taxonomy" id="2897778"/>
    <lineage>
        <taxon>Bacteria</taxon>
        <taxon>Bacillati</taxon>
        <taxon>Bacillota</taxon>
        <taxon>Clostridia</taxon>
        <taxon>Lachnospirales</taxon>
        <taxon>Lachnospiraceae</taxon>
        <taxon>Lientehia</taxon>
    </lineage>
</organism>
<keyword evidence="7" id="KW-1278">Translocase</keyword>
<dbReference type="Gene3D" id="3.40.50.300">
    <property type="entry name" value="P-loop containing nucleotide triphosphate hydrolases"/>
    <property type="match status" value="2"/>
</dbReference>
<dbReference type="FunFam" id="3.40.50.300:FF:000126">
    <property type="entry name" value="Galactose/methyl galactoside import ATP-binding protein MglA"/>
    <property type="match status" value="1"/>
</dbReference>
<dbReference type="Proteomes" id="UP001299265">
    <property type="component" value="Unassembled WGS sequence"/>
</dbReference>
<evidence type="ECO:0000256" key="2">
    <source>
        <dbReference type="ARBA" id="ARBA00022475"/>
    </source>
</evidence>
<dbReference type="InterPro" id="IPR017871">
    <property type="entry name" value="ABC_transporter-like_CS"/>
</dbReference>
<feature type="domain" description="ABC transporter" evidence="9">
    <location>
        <begin position="5"/>
        <end position="243"/>
    </location>
</feature>
<dbReference type="Pfam" id="PF00005">
    <property type="entry name" value="ABC_tran"/>
    <property type="match status" value="2"/>
</dbReference>
<dbReference type="CDD" id="cd03216">
    <property type="entry name" value="ABC_Carb_Monos_I"/>
    <property type="match status" value="1"/>
</dbReference>
<dbReference type="InterPro" id="IPR003593">
    <property type="entry name" value="AAA+_ATPase"/>
</dbReference>
<dbReference type="InterPro" id="IPR003439">
    <property type="entry name" value="ABC_transporter-like_ATP-bd"/>
</dbReference>
<dbReference type="InterPro" id="IPR050107">
    <property type="entry name" value="ABC_carbohydrate_import_ATPase"/>
</dbReference>
<keyword evidence="5" id="KW-0547">Nucleotide-binding</keyword>
<dbReference type="AlphaFoldDB" id="A0AAP2RK77"/>
<evidence type="ECO:0000256" key="1">
    <source>
        <dbReference type="ARBA" id="ARBA00022448"/>
    </source>
</evidence>
<evidence type="ECO:0000256" key="5">
    <source>
        <dbReference type="ARBA" id="ARBA00022741"/>
    </source>
</evidence>
<dbReference type="SMART" id="SM00382">
    <property type="entry name" value="AAA"/>
    <property type="match status" value="2"/>
</dbReference>
<dbReference type="SUPFAM" id="SSF52540">
    <property type="entry name" value="P-loop containing nucleoside triphosphate hydrolases"/>
    <property type="match status" value="2"/>
</dbReference>
<reference evidence="10 11" key="1">
    <citation type="submission" date="2021-11" db="EMBL/GenBank/DDBJ databases">
        <title>Lacrimispora sp. nov. NSJ-141 isolated from human feces.</title>
        <authorList>
            <person name="Abdugheni R."/>
        </authorList>
    </citation>
    <scope>NUCLEOTIDE SEQUENCE [LARGE SCALE GENOMIC DNA]</scope>
    <source>
        <strain evidence="10 11">NSJ-141</strain>
    </source>
</reference>
<dbReference type="InterPro" id="IPR027417">
    <property type="entry name" value="P-loop_NTPase"/>
</dbReference>
<proteinExistence type="predicted"/>
<evidence type="ECO:0000256" key="7">
    <source>
        <dbReference type="ARBA" id="ARBA00022967"/>
    </source>
</evidence>
<keyword evidence="6 10" id="KW-0067">ATP-binding</keyword>
<dbReference type="PROSITE" id="PS00211">
    <property type="entry name" value="ABC_TRANSPORTER_1"/>
    <property type="match status" value="1"/>
</dbReference>
<keyword evidence="4" id="KW-0677">Repeat</keyword>
<keyword evidence="3" id="KW-0762">Sugar transport</keyword>
<keyword evidence="11" id="KW-1185">Reference proteome</keyword>
<feature type="domain" description="ABC transporter" evidence="9">
    <location>
        <begin position="254"/>
        <end position="497"/>
    </location>
</feature>
<sequence length="503" mass="55499">MDDVLKLEHVSKSYGGIHALKDVSFQLKSGEVHSLIGENGAGKSTLIKIISGAIPDYDGEVSIGGKTVRFKNPLDAQNHKIAAIYQERSLIPSLNGAVNILLGQEPLRNKALGWIYKQELNKRARYYADLVAPGLPLDIPVRKMSAAQQQLIEIAKALSRDPDIIIMDEPTSSLTDKETVLLISIIKRLREMGKSIIFISHKLKDIFEVSNTITVLRDGMVVENSDAAGVTEADLVRMMVGRSIKNLFPKEDVEIGEEILRAEGLSRKGKFRDISYQVHAGEILGVAGLVGAGRSEMAMSIFGGDKLDSGTVYLEGKKITVKNPSDAIAKGIGLVPEDRKYQGLILGMPIKDNMVLAILKQYSKWFFNDNRKQNRTVDEYMKKLDIKAPSKQQKVKNLSGGNQQKVVIGKWLSVKPKVLIMDEPTRGIDVGTKAEIYKLIGQLAKEGMAIILISSEMPEILGLSDRILVMREGRIAAELSRKEATEEKILKLYLGGIRDEKGN</sequence>
<keyword evidence="1" id="KW-0813">Transport</keyword>
<evidence type="ECO:0000256" key="6">
    <source>
        <dbReference type="ARBA" id="ARBA00022840"/>
    </source>
</evidence>
<evidence type="ECO:0000259" key="9">
    <source>
        <dbReference type="PROSITE" id="PS50893"/>
    </source>
</evidence>